<dbReference type="InterPro" id="IPR011006">
    <property type="entry name" value="CheY-like_superfamily"/>
</dbReference>
<evidence type="ECO:0000256" key="3">
    <source>
        <dbReference type="PROSITE-ProRule" id="PRU00169"/>
    </source>
</evidence>
<dbReference type="GO" id="GO:0016787">
    <property type="term" value="F:hydrolase activity"/>
    <property type="evidence" value="ECO:0007669"/>
    <property type="project" value="UniProtKB-KW"/>
</dbReference>
<dbReference type="Gene3D" id="3.40.50.2300">
    <property type="match status" value="1"/>
</dbReference>
<dbReference type="SMART" id="SM00448">
    <property type="entry name" value="REC"/>
    <property type="match status" value="1"/>
</dbReference>
<evidence type="ECO:0000259" key="5">
    <source>
        <dbReference type="PROSITE" id="PS51832"/>
    </source>
</evidence>
<dbReference type="AlphaFoldDB" id="A0A0X8VCH4"/>
<gene>
    <name evidence="6" type="primary">rpfG_2</name>
    <name evidence="6" type="ORF">CPRO_08410</name>
    <name evidence="7" type="ORF">SAMN02745151_00641</name>
</gene>
<reference evidence="7" key="4">
    <citation type="submission" date="2016-11" db="EMBL/GenBank/DDBJ databases">
        <authorList>
            <person name="Varghese N."/>
            <person name="Submissions S."/>
        </authorList>
    </citation>
    <scope>NUCLEOTIDE SEQUENCE</scope>
    <source>
        <strain evidence="7">DSM 1682</strain>
    </source>
</reference>
<proteinExistence type="predicted"/>
<evidence type="ECO:0000313" key="7">
    <source>
        <dbReference type="EMBL" id="SHE41976.1"/>
    </source>
</evidence>
<evidence type="ECO:0000259" key="4">
    <source>
        <dbReference type="PROSITE" id="PS50110"/>
    </source>
</evidence>
<dbReference type="OrthoDB" id="9804747at2"/>
<dbReference type="Pfam" id="PF13487">
    <property type="entry name" value="HD_5"/>
    <property type="match status" value="1"/>
</dbReference>
<dbReference type="KEGG" id="cpro:CPRO_08410"/>
<dbReference type="PROSITE" id="PS51832">
    <property type="entry name" value="HD_GYP"/>
    <property type="match status" value="1"/>
</dbReference>
<dbReference type="CDD" id="cd00077">
    <property type="entry name" value="HDc"/>
    <property type="match status" value="1"/>
</dbReference>
<dbReference type="Proteomes" id="UP000184204">
    <property type="component" value="Unassembled WGS sequence"/>
</dbReference>
<evidence type="ECO:0000313" key="8">
    <source>
        <dbReference type="Proteomes" id="UP000068026"/>
    </source>
</evidence>
<protein>
    <recommendedName>
        <fullName evidence="1">Stage 0 sporulation protein A homolog</fullName>
    </recommendedName>
</protein>
<name>A0A0X8VCH4_ANAPI</name>
<keyword evidence="8" id="KW-1185">Reference proteome</keyword>
<evidence type="ECO:0000313" key="9">
    <source>
        <dbReference type="Proteomes" id="UP000184204"/>
    </source>
</evidence>
<feature type="domain" description="HD-GYP" evidence="5">
    <location>
        <begin position="153"/>
        <end position="364"/>
    </location>
</feature>
<dbReference type="Proteomes" id="UP000068026">
    <property type="component" value="Chromosome"/>
</dbReference>
<dbReference type="Pfam" id="PF00072">
    <property type="entry name" value="Response_reg"/>
    <property type="match status" value="1"/>
</dbReference>
<dbReference type="SUPFAM" id="SSF109604">
    <property type="entry name" value="HD-domain/PDEase-like"/>
    <property type="match status" value="1"/>
</dbReference>
<dbReference type="InterPro" id="IPR003607">
    <property type="entry name" value="HD/PDEase_dom"/>
</dbReference>
<dbReference type="PANTHER" id="PTHR45228">
    <property type="entry name" value="CYCLIC DI-GMP PHOSPHODIESTERASE TM_0186-RELATED"/>
    <property type="match status" value="1"/>
</dbReference>
<keyword evidence="3" id="KW-0597">Phosphoprotein</keyword>
<dbReference type="SUPFAM" id="SSF52172">
    <property type="entry name" value="CheY-like"/>
    <property type="match status" value="1"/>
</dbReference>
<dbReference type="EMBL" id="CP014223">
    <property type="protein sequence ID" value="AMJ40441.1"/>
    <property type="molecule type" value="Genomic_DNA"/>
</dbReference>
<dbReference type="InterPro" id="IPR052020">
    <property type="entry name" value="Cyclic_di-GMP/3'3'-cGAMP_PDE"/>
</dbReference>
<dbReference type="SMART" id="SM00471">
    <property type="entry name" value="HDc"/>
    <property type="match status" value="1"/>
</dbReference>
<dbReference type="RefSeq" id="WP_066048123.1">
    <property type="nucleotide sequence ID" value="NZ_CP014223.1"/>
</dbReference>
<accession>A0A0X8VCH4</accession>
<keyword evidence="6" id="KW-0378">Hydrolase</keyword>
<reference evidence="6 8" key="1">
    <citation type="journal article" date="2016" name="Genome Announc.">
        <title>Complete Genome Sequence of the Amino Acid-Fermenting Clostridium propionicum X2 (DSM 1682).</title>
        <authorList>
            <person name="Poehlein A."/>
            <person name="Schlien K."/>
            <person name="Chowdhury N.P."/>
            <person name="Gottschalk G."/>
            <person name="Buckel W."/>
            <person name="Daniel R."/>
        </authorList>
    </citation>
    <scope>NUCLEOTIDE SEQUENCE [LARGE SCALE GENOMIC DNA]</scope>
    <source>
        <strain evidence="6 8">X2</strain>
    </source>
</reference>
<evidence type="ECO:0000313" key="6">
    <source>
        <dbReference type="EMBL" id="AMJ40441.1"/>
    </source>
</evidence>
<dbReference type="CDD" id="cd19920">
    <property type="entry name" value="REC_PA4781-like"/>
    <property type="match status" value="1"/>
</dbReference>
<feature type="domain" description="Response regulatory" evidence="4">
    <location>
        <begin position="11"/>
        <end position="126"/>
    </location>
</feature>
<sequence>MNTRDGDAKYTVMVVDDVPDNITLFSELLKDQYHVRIALNGDRALKLIKEEPPDIILLDVMMPVMDGYETCRRLKETESLKDIPVIFLTAKSEPKDENIGLNLGAVDYITKPVNPQIFLSRIRAHLSAKLANDILKNRNQYLEDEVKRRTKEVTALQEITIMAMSSLAEIRDNETGNHLQRTKLYARELCLFLAKESKYAQSLDEKTIEKLVNAVPLHDIGKVGIPDAILLKPGKLTFEEFEIMKTHTILGKEAIEKAEKLVECSDDFLQIPKEIAYSHHEKWDGSGYPNGLTGENIPLSARIVALVDVYDALTSKRVYKPAFSHDEAIKIICRDSGKHFDEELVKAFLILADDFKVISEKYKDD</sequence>
<comment type="function">
    <text evidence="2">May play the central regulatory role in sporulation. It may be an element of the effector pathway responsible for the activation of sporulation genes in response to nutritional stress. Spo0A may act in concert with spo0H (a sigma factor) to control the expression of some genes that are critical to the sporulation process.</text>
</comment>
<evidence type="ECO:0000256" key="2">
    <source>
        <dbReference type="ARBA" id="ARBA00024867"/>
    </source>
</evidence>
<dbReference type="GO" id="GO:0000160">
    <property type="term" value="P:phosphorelay signal transduction system"/>
    <property type="evidence" value="ECO:0007669"/>
    <property type="project" value="InterPro"/>
</dbReference>
<feature type="modified residue" description="4-aspartylphosphate" evidence="3">
    <location>
        <position position="59"/>
    </location>
</feature>
<dbReference type="EMBL" id="FQUA01000002">
    <property type="protein sequence ID" value="SHE41976.1"/>
    <property type="molecule type" value="Genomic_DNA"/>
</dbReference>
<dbReference type="PANTHER" id="PTHR45228:SF5">
    <property type="entry name" value="CYCLIC DI-GMP PHOSPHODIESTERASE VC_1348-RELATED"/>
    <property type="match status" value="1"/>
</dbReference>
<organism evidence="7 9">
    <name type="scientific">Anaerotignum propionicum DSM 1682</name>
    <dbReference type="NCBI Taxonomy" id="991789"/>
    <lineage>
        <taxon>Bacteria</taxon>
        <taxon>Bacillati</taxon>
        <taxon>Bacillota</taxon>
        <taxon>Clostridia</taxon>
        <taxon>Lachnospirales</taxon>
        <taxon>Anaerotignaceae</taxon>
        <taxon>Anaerotignum</taxon>
    </lineage>
</organism>
<dbReference type="InterPro" id="IPR001789">
    <property type="entry name" value="Sig_transdc_resp-reg_receiver"/>
</dbReference>
<reference evidence="8" key="2">
    <citation type="submission" date="2016-01" db="EMBL/GenBank/DDBJ databases">
        <authorList>
            <person name="Poehlein A."/>
            <person name="Schlien K."/>
            <person name="Gottschalk G."/>
            <person name="Buckel W."/>
            <person name="Daniel R."/>
        </authorList>
    </citation>
    <scope>NUCLEOTIDE SEQUENCE [LARGE SCALE GENOMIC DNA]</scope>
    <source>
        <strain evidence="8">X2</strain>
    </source>
</reference>
<reference evidence="9" key="3">
    <citation type="submission" date="2016-11" db="EMBL/GenBank/DDBJ databases">
        <authorList>
            <person name="Jaros S."/>
            <person name="Januszkiewicz K."/>
            <person name="Wedrychowicz H."/>
        </authorList>
    </citation>
    <scope>NUCLEOTIDE SEQUENCE [LARGE SCALE GENOMIC DNA]</scope>
    <source>
        <strain evidence="9">DSM 1682</strain>
    </source>
</reference>
<dbReference type="PROSITE" id="PS50110">
    <property type="entry name" value="RESPONSE_REGULATORY"/>
    <property type="match status" value="1"/>
</dbReference>
<dbReference type="InterPro" id="IPR037522">
    <property type="entry name" value="HD_GYP_dom"/>
</dbReference>
<evidence type="ECO:0000256" key="1">
    <source>
        <dbReference type="ARBA" id="ARBA00018672"/>
    </source>
</evidence>
<dbReference type="Gene3D" id="1.10.3210.10">
    <property type="entry name" value="Hypothetical protein af1432"/>
    <property type="match status" value="1"/>
</dbReference>